<name>A0A426ZZP2_ENSVE</name>
<keyword evidence="1" id="KW-0812">Transmembrane</keyword>
<organism evidence="2 3">
    <name type="scientific">Ensete ventricosum</name>
    <name type="common">Abyssinian banana</name>
    <name type="synonym">Musa ensete</name>
    <dbReference type="NCBI Taxonomy" id="4639"/>
    <lineage>
        <taxon>Eukaryota</taxon>
        <taxon>Viridiplantae</taxon>
        <taxon>Streptophyta</taxon>
        <taxon>Embryophyta</taxon>
        <taxon>Tracheophyta</taxon>
        <taxon>Spermatophyta</taxon>
        <taxon>Magnoliopsida</taxon>
        <taxon>Liliopsida</taxon>
        <taxon>Zingiberales</taxon>
        <taxon>Musaceae</taxon>
        <taxon>Ensete</taxon>
    </lineage>
</organism>
<gene>
    <name evidence="2" type="ORF">B296_00037392</name>
</gene>
<accession>A0A426ZZP2</accession>
<comment type="caution">
    <text evidence="2">The sequence shown here is derived from an EMBL/GenBank/DDBJ whole genome shotgun (WGS) entry which is preliminary data.</text>
</comment>
<feature type="transmembrane region" description="Helical" evidence="1">
    <location>
        <begin position="97"/>
        <end position="115"/>
    </location>
</feature>
<dbReference type="EMBL" id="AMZH03004344">
    <property type="protein sequence ID" value="RRT69436.1"/>
    <property type="molecule type" value="Genomic_DNA"/>
</dbReference>
<keyword evidence="1" id="KW-1133">Transmembrane helix</keyword>
<evidence type="ECO:0000313" key="3">
    <source>
        <dbReference type="Proteomes" id="UP000287651"/>
    </source>
</evidence>
<dbReference type="Proteomes" id="UP000287651">
    <property type="component" value="Unassembled WGS sequence"/>
</dbReference>
<reference evidence="2 3" key="1">
    <citation type="journal article" date="2014" name="Agronomy (Basel)">
        <title>A Draft Genome Sequence for Ensete ventricosum, the Drought-Tolerant Tree Against Hunger.</title>
        <authorList>
            <person name="Harrison J."/>
            <person name="Moore K.A."/>
            <person name="Paszkiewicz K."/>
            <person name="Jones T."/>
            <person name="Grant M."/>
            <person name="Ambacheew D."/>
            <person name="Muzemil S."/>
            <person name="Studholme D.J."/>
        </authorList>
    </citation>
    <scope>NUCLEOTIDE SEQUENCE [LARGE SCALE GENOMIC DNA]</scope>
</reference>
<protein>
    <submittedName>
        <fullName evidence="2">Uncharacterized protein</fullName>
    </submittedName>
</protein>
<sequence length="400" mass="44038">MIWTLFSLWLEVDFRIRMVPRPLLDCGLSIGLACRGAVSTCSRSADYDVDLSFDWVGRARLSVPTLLGVMVVFTMETIISAPVPFLGTGLRFRVLAAMKWFTICIISGIVVRVFLTKDQNSLDEHIPIIKAWKTREGCTSGIARVSVVNLLMNWARGSSLPWAMPRSEAAMSFGQALARKFYSSSFMSWSKEIMDAGLRRLYHIRAGPLKVSGSREVCSSPRCGAVDFSRTIEGVSGRALGGFCSIGPGRIGAECSRDPPWLVEGRWGSDWGVDVVLALLLAPNVGVAPQCKVTDHPDEVSRVRRVTSMVQGIVRWSVVASSLPHRLLPAVKGQGALFVGRPVVSALPRRQLPAAMGQGHRSRVGLACRLCCVARCQEREVVSWPQDFQRFIRGWFGRAT</sequence>
<evidence type="ECO:0000313" key="2">
    <source>
        <dbReference type="EMBL" id="RRT69436.1"/>
    </source>
</evidence>
<keyword evidence="1" id="KW-0472">Membrane</keyword>
<dbReference type="AlphaFoldDB" id="A0A426ZZP2"/>
<feature type="transmembrane region" description="Helical" evidence="1">
    <location>
        <begin position="61"/>
        <end position="85"/>
    </location>
</feature>
<proteinExistence type="predicted"/>
<evidence type="ECO:0000256" key="1">
    <source>
        <dbReference type="SAM" id="Phobius"/>
    </source>
</evidence>